<keyword evidence="4" id="KW-1185">Reference proteome</keyword>
<comment type="caution">
    <text evidence="3">The sequence shown here is derived from an EMBL/GenBank/DDBJ whole genome shotgun (WGS) entry which is preliminary data.</text>
</comment>
<gene>
    <name evidence="3" type="ORF">CIPAW_08G169000</name>
</gene>
<dbReference type="PANTHER" id="PTHR33463">
    <property type="entry name" value="NB-ARC DOMAIN-CONTAINING PROTEIN-RELATED"/>
    <property type="match status" value="1"/>
</dbReference>
<organism evidence="3 4">
    <name type="scientific">Carya illinoinensis</name>
    <name type="common">Pecan</name>
    <dbReference type="NCBI Taxonomy" id="32201"/>
    <lineage>
        <taxon>Eukaryota</taxon>
        <taxon>Viridiplantae</taxon>
        <taxon>Streptophyta</taxon>
        <taxon>Embryophyta</taxon>
        <taxon>Tracheophyta</taxon>
        <taxon>Spermatophyta</taxon>
        <taxon>Magnoliopsida</taxon>
        <taxon>eudicotyledons</taxon>
        <taxon>Gunneridae</taxon>
        <taxon>Pentapetalae</taxon>
        <taxon>rosids</taxon>
        <taxon>fabids</taxon>
        <taxon>Fagales</taxon>
        <taxon>Juglandaceae</taxon>
        <taxon>Carya</taxon>
    </lineage>
</organism>
<dbReference type="Pfam" id="PF00931">
    <property type="entry name" value="NB-ARC"/>
    <property type="match status" value="1"/>
</dbReference>
<evidence type="ECO:0000313" key="3">
    <source>
        <dbReference type="EMBL" id="KAG6646087.1"/>
    </source>
</evidence>
<accession>A0A8T1PXC8</accession>
<sequence length="1238" mass="142574">MAVNDEEIEDDVKTWLTKVNGILHQLATKKLDGGEEEAESRNTNESCLNLKQRHQISRKAKKMVVSYAPSSQNMVPERNEDYMTLGSRMSVMERILKALGDANINKIGVSGLAGVGKSTLMEEIHRQAKKERLFNEVALEKVTDNPNISRIQGEIAYMLNLQFNSNETEIRRANRLRTRLQKGNEILIILDDIWKTLDLNAIGIPSKGCKLLLTSRDQRVLASHMGTEKNFELDILGEEEAWNLFEKMAGDSVKDDLDLRNEAIKVAKACAGLPIALSLRILRDALVQLTRPTPKHDTEIWSPVYSCVELSYKHLGGEDVKSLFLLCARQGYYISYRDLLRYGFGLCLFQGIDTLEEARNRLENLVTDLRDACLLLQSPHSSHKFYMHDVVRHIATIIASNHDQNMFVMRGNGGQKAWLDVDALKKCKALYIHGGDHHIHKYPNKIECPKLRYFHVQIKDRYLKTPNRTAFQGKDKLEDIFFQGMDKLKVLSLRNMQLSSLFPLTNLQTLCLDGCRLGDIHWIGELKTLLILSLAHSDISNLPREIGSLTRLRVIPPNVLSSLVDLEELYMREINVQWEVEGASNEGKNASLAELKKLSHLFTLEVDIPNANNLPKDLFTEKFERYKICIGDIISWETLFKEEAFSRTLKLKSNMNESNCTKIALYELNREDFKKLKHLHIQNNGNIKYIPKLRTPVVAFPILETFVLKDMISLEEICQGNLPLTSFKNLKVLKNITRCNNVGAIFVKEEYRIEDQGDMMLYGRLQTLVLKDLPKLVSFLSTRETNSEGNLHDFQLPLLHHQVHYTLRFPSLRELQLEGLPKIKHVWSKEPQTMFRFQALQDIYVGKCKSLTSLFPAWVLRCLEQLKNIEIYDSGVEEIVAAEEGEAVARTLVFPRFYKGVHIPKWPILKKKKIKICEKGEIFASGLKYLESLIDTNNLIVQVAFPILKRLFMMDLPKIKHDKLEIILQDQVAASSFPNIRELRISHCEKLFHVFPTSILMQRQDQVAVSSFSNIQELDIADCEKLLHVFQSIFLTTTTLIQKIRLRLLRLCRLRMLTHFWKEDSTKPCPLCRNLEFLRLSQCGKLKNLVPSLVSLQNLTVLNISHCHGLINLLTSSTAKTLVQLENMTLIDCKRITEIVTKEDGEEVIVRCCPEMKTLIVRCCPEMKTFCHEVLSTPKLKGVYDASYRGNLERNSHWKHDLNTTTRWLWESNQYDTQWLLRERVGIFPTYKTMNFYL</sequence>
<protein>
    <recommendedName>
        <fullName evidence="2">AAA+ ATPase domain-containing protein</fullName>
    </recommendedName>
</protein>
<feature type="domain" description="AAA+ ATPase" evidence="2">
    <location>
        <begin position="103"/>
        <end position="236"/>
    </location>
</feature>
<dbReference type="AlphaFoldDB" id="A0A8T1PXC8"/>
<dbReference type="SMART" id="SM00382">
    <property type="entry name" value="AAA"/>
    <property type="match status" value="1"/>
</dbReference>
<dbReference type="InterPro" id="IPR057135">
    <property type="entry name" value="At4g27190-like_LRR"/>
</dbReference>
<evidence type="ECO:0000256" key="1">
    <source>
        <dbReference type="ARBA" id="ARBA00022821"/>
    </source>
</evidence>
<dbReference type="InterPro" id="IPR050905">
    <property type="entry name" value="Plant_NBS-LRR"/>
</dbReference>
<dbReference type="EMBL" id="CM031816">
    <property type="protein sequence ID" value="KAG6646087.1"/>
    <property type="molecule type" value="Genomic_DNA"/>
</dbReference>
<dbReference type="GO" id="GO:0043531">
    <property type="term" value="F:ADP binding"/>
    <property type="evidence" value="ECO:0007669"/>
    <property type="project" value="InterPro"/>
</dbReference>
<evidence type="ECO:0000259" key="2">
    <source>
        <dbReference type="SMART" id="SM00382"/>
    </source>
</evidence>
<proteinExistence type="predicted"/>
<evidence type="ECO:0000313" key="4">
    <source>
        <dbReference type="Proteomes" id="UP000811609"/>
    </source>
</evidence>
<dbReference type="Proteomes" id="UP000811609">
    <property type="component" value="Chromosome 8"/>
</dbReference>
<dbReference type="Pfam" id="PF23247">
    <property type="entry name" value="LRR_RPS2"/>
    <property type="match status" value="2"/>
</dbReference>
<dbReference type="PANTHER" id="PTHR33463:SF215">
    <property type="entry name" value="NB-ARC DOMAIN DISEASE RESISTANCE PROTEIN"/>
    <property type="match status" value="1"/>
</dbReference>
<name>A0A8T1PXC8_CARIL</name>
<dbReference type="InterPro" id="IPR003593">
    <property type="entry name" value="AAA+_ATPase"/>
</dbReference>
<dbReference type="InterPro" id="IPR002182">
    <property type="entry name" value="NB-ARC"/>
</dbReference>
<keyword evidence="1" id="KW-0611">Plant defense</keyword>
<reference evidence="3" key="1">
    <citation type="submission" date="2020-12" db="EMBL/GenBank/DDBJ databases">
        <title>WGS assembly of Carya illinoinensis cv. Pawnee.</title>
        <authorList>
            <person name="Platts A."/>
            <person name="Shu S."/>
            <person name="Wright S."/>
            <person name="Barry K."/>
            <person name="Edger P."/>
            <person name="Pires J.C."/>
            <person name="Schmutz J."/>
        </authorList>
    </citation>
    <scope>NUCLEOTIDE SEQUENCE</scope>
    <source>
        <tissue evidence="3">Leaf</tissue>
    </source>
</reference>